<gene>
    <name evidence="1" type="ORF">VI08_09320</name>
</gene>
<keyword evidence="2" id="KW-1185">Reference proteome</keyword>
<accession>A0A0F3KUZ2</accession>
<dbReference type="AlphaFoldDB" id="A0A0F3KUZ2"/>
<sequence length="83" mass="9002">MLGKVIWFHDELRMALIERSGGFTVGSVYAGFLTLGGMVEGGFRQAGPTTLKDVVTDEEVSFFVEADAMTEDEANDLLGIVRS</sequence>
<evidence type="ECO:0000313" key="2">
    <source>
        <dbReference type="Proteomes" id="UP000033651"/>
    </source>
</evidence>
<protein>
    <submittedName>
        <fullName evidence="1">Uncharacterized protein</fullName>
    </submittedName>
</protein>
<reference evidence="1 2" key="1">
    <citation type="submission" date="2015-03" db="EMBL/GenBank/DDBJ databases">
        <title>Draft genome sequence of Luteibacter yeojuensis strain SU11.</title>
        <authorList>
            <person name="Sulaiman J."/>
            <person name="Priya K."/>
            <person name="Chan K.-G."/>
        </authorList>
    </citation>
    <scope>NUCLEOTIDE SEQUENCE [LARGE SCALE GENOMIC DNA]</scope>
    <source>
        <strain evidence="1 2">SU11</strain>
    </source>
</reference>
<dbReference type="PATRIC" id="fig|345309.4.peg.1093"/>
<dbReference type="EMBL" id="JZRB01000018">
    <property type="protein sequence ID" value="KJV34777.1"/>
    <property type="molecule type" value="Genomic_DNA"/>
</dbReference>
<comment type="caution">
    <text evidence="1">The sequence shown here is derived from an EMBL/GenBank/DDBJ whole genome shotgun (WGS) entry which is preliminary data.</text>
</comment>
<proteinExistence type="predicted"/>
<organism evidence="1 2">
    <name type="scientific">Luteibacter yeojuensis</name>
    <dbReference type="NCBI Taxonomy" id="345309"/>
    <lineage>
        <taxon>Bacteria</taxon>
        <taxon>Pseudomonadati</taxon>
        <taxon>Pseudomonadota</taxon>
        <taxon>Gammaproteobacteria</taxon>
        <taxon>Lysobacterales</taxon>
        <taxon>Rhodanobacteraceae</taxon>
        <taxon>Luteibacter</taxon>
    </lineage>
</organism>
<name>A0A0F3KUZ2_9GAMM</name>
<evidence type="ECO:0000313" key="1">
    <source>
        <dbReference type="EMBL" id="KJV34777.1"/>
    </source>
</evidence>
<dbReference type="Proteomes" id="UP000033651">
    <property type="component" value="Unassembled WGS sequence"/>
</dbReference>